<dbReference type="OrthoDB" id="155529at2"/>
<protein>
    <submittedName>
        <fullName evidence="2">Endonuclease</fullName>
    </submittedName>
</protein>
<dbReference type="GO" id="GO:0006506">
    <property type="term" value="P:GPI anchor biosynthetic process"/>
    <property type="evidence" value="ECO:0007669"/>
    <property type="project" value="TreeGrafter"/>
</dbReference>
<dbReference type="PANTHER" id="PTHR14859">
    <property type="entry name" value="CALCOFLUOR WHITE HYPERSENSITIVE PROTEIN PRECURSOR"/>
    <property type="match status" value="1"/>
</dbReference>
<accession>A0A4S4BYY3</accession>
<dbReference type="RefSeq" id="WP_136354272.1">
    <property type="nucleotide sequence ID" value="NZ_CP046266.1"/>
</dbReference>
<dbReference type="Proteomes" id="UP000310334">
    <property type="component" value="Unassembled WGS sequence"/>
</dbReference>
<dbReference type="GO" id="GO:0004519">
    <property type="term" value="F:endonuclease activity"/>
    <property type="evidence" value="ECO:0007669"/>
    <property type="project" value="UniProtKB-KW"/>
</dbReference>
<keyword evidence="2" id="KW-0540">Nuclease</keyword>
<sequence length="242" mass="27885">MEIKVMTFNIHHGKGIDKQRNLSRIAEVIEKSDVDIIGLNEVDKHFSKRSLFEDQTMWLAKQLNTEHFFSPSLSIKSKKSTNERQYGNALLSRYPIVTRKNHAFNYIPGLIEGRSLLNATIQINNQLYQVMVTHLSLNPFLHRKQTEFIVDQLHHYHHPIIIMGDWNMKPGSSGWRRLTDNVQDTWQVSGEGPGYTYPSLSPKMRLDYIFVSPDLKVVKAEVMTKTLKASDHLPLKATISCL</sequence>
<reference evidence="2 3" key="1">
    <citation type="submission" date="2019-04" db="EMBL/GenBank/DDBJ databases">
        <title>Bacillus sediminilitoris sp. nov., isolated from a tidal flat sediment on the East China Sea.</title>
        <authorList>
            <person name="Wei Y."/>
            <person name="Mao H."/>
            <person name="Fang J."/>
        </authorList>
    </citation>
    <scope>NUCLEOTIDE SEQUENCE [LARGE SCALE GENOMIC DNA]</scope>
    <source>
        <strain evidence="2 3">DSL-17</strain>
    </source>
</reference>
<proteinExistence type="predicted"/>
<dbReference type="InterPro" id="IPR051916">
    <property type="entry name" value="GPI-anchor_lipid_remodeler"/>
</dbReference>
<dbReference type="Pfam" id="PF03372">
    <property type="entry name" value="Exo_endo_phos"/>
    <property type="match status" value="1"/>
</dbReference>
<dbReference type="EMBL" id="SSNT01000008">
    <property type="protein sequence ID" value="THF79795.1"/>
    <property type="molecule type" value="Genomic_DNA"/>
</dbReference>
<dbReference type="AlphaFoldDB" id="A0A4S4BYY3"/>
<keyword evidence="2" id="KW-0378">Hydrolase</keyword>
<dbReference type="InterPro" id="IPR005135">
    <property type="entry name" value="Endo/exonuclease/phosphatase"/>
</dbReference>
<organism evidence="2 3">
    <name type="scientific">Metabacillus sediminilitoris</name>
    <dbReference type="NCBI Taxonomy" id="2567941"/>
    <lineage>
        <taxon>Bacteria</taxon>
        <taxon>Bacillati</taxon>
        <taxon>Bacillota</taxon>
        <taxon>Bacilli</taxon>
        <taxon>Bacillales</taxon>
        <taxon>Bacillaceae</taxon>
        <taxon>Metabacillus</taxon>
    </lineage>
</organism>
<feature type="domain" description="Endonuclease/exonuclease/phosphatase" evidence="1">
    <location>
        <begin position="6"/>
        <end position="232"/>
    </location>
</feature>
<keyword evidence="3" id="KW-1185">Reference proteome</keyword>
<comment type="caution">
    <text evidence="2">The sequence shown here is derived from an EMBL/GenBank/DDBJ whole genome shotgun (WGS) entry which is preliminary data.</text>
</comment>
<dbReference type="PANTHER" id="PTHR14859:SF1">
    <property type="entry name" value="PGAP2-INTERACTING PROTEIN"/>
    <property type="match status" value="1"/>
</dbReference>
<gene>
    <name evidence="2" type="ORF">E6W99_12435</name>
</gene>
<dbReference type="SUPFAM" id="SSF56219">
    <property type="entry name" value="DNase I-like"/>
    <property type="match status" value="1"/>
</dbReference>
<dbReference type="Gene3D" id="3.60.10.10">
    <property type="entry name" value="Endonuclease/exonuclease/phosphatase"/>
    <property type="match status" value="1"/>
</dbReference>
<evidence type="ECO:0000259" key="1">
    <source>
        <dbReference type="Pfam" id="PF03372"/>
    </source>
</evidence>
<keyword evidence="2" id="KW-0255">Endonuclease</keyword>
<name>A0A4S4BYY3_9BACI</name>
<evidence type="ECO:0000313" key="2">
    <source>
        <dbReference type="EMBL" id="THF79795.1"/>
    </source>
</evidence>
<evidence type="ECO:0000313" key="3">
    <source>
        <dbReference type="Proteomes" id="UP000310334"/>
    </source>
</evidence>
<dbReference type="GO" id="GO:0016020">
    <property type="term" value="C:membrane"/>
    <property type="evidence" value="ECO:0007669"/>
    <property type="project" value="GOC"/>
</dbReference>
<dbReference type="InterPro" id="IPR036691">
    <property type="entry name" value="Endo/exonu/phosph_ase_sf"/>
</dbReference>